<keyword evidence="2" id="KW-0732">Signal</keyword>
<evidence type="ECO:0000256" key="1">
    <source>
        <dbReference type="SAM" id="MobiDB-lite"/>
    </source>
</evidence>
<name>A0ABQ7K670_9FUNG</name>
<dbReference type="EMBL" id="JAAAIM010000218">
    <property type="protein sequence ID" value="KAG0291947.1"/>
    <property type="molecule type" value="Genomic_DNA"/>
</dbReference>
<reference evidence="3 4" key="1">
    <citation type="journal article" date="2020" name="Fungal Divers.">
        <title>Resolving the Mortierellaceae phylogeny through synthesis of multi-gene phylogenetics and phylogenomics.</title>
        <authorList>
            <person name="Vandepol N."/>
            <person name="Liber J."/>
            <person name="Desiro A."/>
            <person name="Na H."/>
            <person name="Kennedy M."/>
            <person name="Barry K."/>
            <person name="Grigoriev I.V."/>
            <person name="Miller A.N."/>
            <person name="O'Donnell K."/>
            <person name="Stajich J.E."/>
            <person name="Bonito G."/>
        </authorList>
    </citation>
    <scope>NUCLEOTIDE SEQUENCE [LARGE SCALE GENOMIC DNA]</scope>
    <source>
        <strain evidence="3 4">AD045</strain>
    </source>
</reference>
<evidence type="ECO:0000256" key="2">
    <source>
        <dbReference type="SAM" id="SignalP"/>
    </source>
</evidence>
<protein>
    <submittedName>
        <fullName evidence="3">Uncharacterized protein</fullName>
    </submittedName>
</protein>
<evidence type="ECO:0000313" key="3">
    <source>
        <dbReference type="EMBL" id="KAG0291947.1"/>
    </source>
</evidence>
<proteinExistence type="predicted"/>
<feature type="signal peptide" evidence="2">
    <location>
        <begin position="1"/>
        <end position="27"/>
    </location>
</feature>
<feature type="region of interest" description="Disordered" evidence="1">
    <location>
        <begin position="151"/>
        <end position="170"/>
    </location>
</feature>
<feature type="chain" id="PRO_5045316813" evidence="2">
    <location>
        <begin position="28"/>
        <end position="170"/>
    </location>
</feature>
<dbReference type="Proteomes" id="UP001194696">
    <property type="component" value="Unassembled WGS sequence"/>
</dbReference>
<feature type="compositionally biased region" description="Gly residues" evidence="1">
    <location>
        <begin position="151"/>
        <end position="162"/>
    </location>
</feature>
<accession>A0ABQ7K670</accession>
<keyword evidence="4" id="KW-1185">Reference proteome</keyword>
<gene>
    <name evidence="3" type="ORF">BGZ96_004692</name>
</gene>
<feature type="compositionally biased region" description="Acidic residues" evidence="1">
    <location>
        <begin position="81"/>
        <end position="91"/>
    </location>
</feature>
<comment type="caution">
    <text evidence="3">The sequence shown here is derived from an EMBL/GenBank/DDBJ whole genome shotgun (WGS) entry which is preliminary data.</text>
</comment>
<sequence>MIPKLLSSSLTLPGLGLILALAAAATATTTRVDATATASAAPSTANLGHFMSKPVAMALMMAVGSSLFSQTPPQHTTEEPSGQDEQEEDEAFGPGTPKICKVSGWPSSLKIEIDQLEVGGLTMPFMQTLLRNSKVGSSNFGNIDLVSPGSGSGPLGSSGQGNAGQVVDYA</sequence>
<evidence type="ECO:0000313" key="4">
    <source>
        <dbReference type="Proteomes" id="UP001194696"/>
    </source>
</evidence>
<feature type="region of interest" description="Disordered" evidence="1">
    <location>
        <begin position="68"/>
        <end position="97"/>
    </location>
</feature>
<organism evidence="3 4">
    <name type="scientific">Linnemannia gamsii</name>
    <dbReference type="NCBI Taxonomy" id="64522"/>
    <lineage>
        <taxon>Eukaryota</taxon>
        <taxon>Fungi</taxon>
        <taxon>Fungi incertae sedis</taxon>
        <taxon>Mucoromycota</taxon>
        <taxon>Mortierellomycotina</taxon>
        <taxon>Mortierellomycetes</taxon>
        <taxon>Mortierellales</taxon>
        <taxon>Mortierellaceae</taxon>
        <taxon>Linnemannia</taxon>
    </lineage>
</organism>